<organism evidence="2 3">
    <name type="scientific">Rotaria socialis</name>
    <dbReference type="NCBI Taxonomy" id="392032"/>
    <lineage>
        <taxon>Eukaryota</taxon>
        <taxon>Metazoa</taxon>
        <taxon>Spiralia</taxon>
        <taxon>Gnathifera</taxon>
        <taxon>Rotifera</taxon>
        <taxon>Eurotatoria</taxon>
        <taxon>Bdelloidea</taxon>
        <taxon>Philodinida</taxon>
        <taxon>Philodinidae</taxon>
        <taxon>Rotaria</taxon>
    </lineage>
</organism>
<dbReference type="AlphaFoldDB" id="A0A818PNJ9"/>
<proteinExistence type="predicted"/>
<dbReference type="Proteomes" id="UP000663865">
    <property type="component" value="Unassembled WGS sequence"/>
</dbReference>
<name>A0A818PNJ9_9BILA</name>
<protein>
    <recommendedName>
        <fullName evidence="4">C2H2-type domain-containing protein</fullName>
    </recommendedName>
</protein>
<evidence type="ECO:0000313" key="3">
    <source>
        <dbReference type="Proteomes" id="UP000663865"/>
    </source>
</evidence>
<accession>A0A818PNJ9</accession>
<comment type="caution">
    <text evidence="2">The sequence shown here is derived from an EMBL/GenBank/DDBJ whole genome shotgun (WGS) entry which is preliminary data.</text>
</comment>
<gene>
    <name evidence="2" type="ORF">KIK155_LOCUS22091</name>
</gene>
<reference evidence="2" key="1">
    <citation type="submission" date="2021-02" db="EMBL/GenBank/DDBJ databases">
        <authorList>
            <person name="Nowell W R."/>
        </authorList>
    </citation>
    <scope>NUCLEOTIDE SEQUENCE</scope>
</reference>
<dbReference type="EMBL" id="CAJNYV010003951">
    <property type="protein sequence ID" value="CAF3624513.1"/>
    <property type="molecule type" value="Genomic_DNA"/>
</dbReference>
<evidence type="ECO:0000256" key="1">
    <source>
        <dbReference type="SAM" id="MobiDB-lite"/>
    </source>
</evidence>
<sequence length="259" mass="30173">MISVYFLLQTLHINCSSKGITDKDMASQPNKNQLVLFDGDNNRTALFDNIKRLSNIPEDCEFYIFCNEADPIQSKVLENMNYLSQVRVRKSSKPIDERLVDYLQKNLDEYWHIIIVCGPKPTYEHVFQNIWKKYGKKKLYVMRVNKLSDTTVKGILGQIRQHRSEVNNQTSNVFDDSSNFNSMNSSSSSETNAHGSLLDEDLYLDTPENILVSKKSKANKKLIVQSELRCRYCNEYFQSKQALKEHCEKDSSCFMEHYY</sequence>
<evidence type="ECO:0008006" key="4">
    <source>
        <dbReference type="Google" id="ProtNLM"/>
    </source>
</evidence>
<evidence type="ECO:0000313" key="2">
    <source>
        <dbReference type="EMBL" id="CAF3624513.1"/>
    </source>
</evidence>
<feature type="region of interest" description="Disordered" evidence="1">
    <location>
        <begin position="167"/>
        <end position="193"/>
    </location>
</feature>
<feature type="compositionally biased region" description="Low complexity" evidence="1">
    <location>
        <begin position="171"/>
        <end position="189"/>
    </location>
</feature>